<organism evidence="1 2">
    <name type="scientific">Clostridium aestuarii</name>
    <dbReference type="NCBI Taxonomy" id="338193"/>
    <lineage>
        <taxon>Bacteria</taxon>
        <taxon>Bacillati</taxon>
        <taxon>Bacillota</taxon>
        <taxon>Clostridia</taxon>
        <taxon>Eubacteriales</taxon>
        <taxon>Clostridiaceae</taxon>
        <taxon>Clostridium</taxon>
    </lineage>
</organism>
<accession>A0ABT4CZK7</accession>
<name>A0ABT4CZK7_9CLOT</name>
<keyword evidence="2" id="KW-1185">Reference proteome</keyword>
<dbReference type="EMBL" id="JAPQER010000002">
    <property type="protein sequence ID" value="MCY6483817.1"/>
    <property type="molecule type" value="Genomic_DNA"/>
</dbReference>
<gene>
    <name evidence="1" type="ORF">OW763_05575</name>
</gene>
<dbReference type="Proteomes" id="UP001078443">
    <property type="component" value="Unassembled WGS sequence"/>
</dbReference>
<sequence length="298" mass="35770">MDQFEKQIKIIVDLKSEESMKNALDVYIELFESGKVGEDKQIGDIEFVKKEGNEIKTLLLKDCPTKEEVIEYYMFVRLIDDKEDAQQELEKMKDYYGHPIYFSEALFFSSACSYFNLKDKVVRACEMIAKYSKKENDTWSLWVDDEYLAGIDALYFLAKQDPTYLYLIAEYIIADWDDEHAQFVIEEYFKKLFEIYGMRKEFIKAFVISDNSYARGNMFPNWGYLKEYFEKNPDDYLYFKELIIKKYVKEESLMTEYGESRIKELYTDILGNDYDEDLPEYWNNEYESICKQIDEKRN</sequence>
<proteinExistence type="predicted"/>
<reference evidence="1" key="1">
    <citation type="submission" date="2022-12" db="EMBL/GenBank/DDBJ databases">
        <authorList>
            <person name="Wang J."/>
        </authorList>
    </citation>
    <scope>NUCLEOTIDE SEQUENCE</scope>
    <source>
        <strain evidence="1">HY-45-18</strain>
    </source>
</reference>
<comment type="caution">
    <text evidence="1">The sequence shown here is derived from an EMBL/GenBank/DDBJ whole genome shotgun (WGS) entry which is preliminary data.</text>
</comment>
<dbReference type="RefSeq" id="WP_268040093.1">
    <property type="nucleotide sequence ID" value="NZ_JAPQER010000002.1"/>
</dbReference>
<evidence type="ECO:0000313" key="1">
    <source>
        <dbReference type="EMBL" id="MCY6483817.1"/>
    </source>
</evidence>
<evidence type="ECO:0000313" key="2">
    <source>
        <dbReference type="Proteomes" id="UP001078443"/>
    </source>
</evidence>
<protein>
    <submittedName>
        <fullName evidence="1">Uncharacterized protein</fullName>
    </submittedName>
</protein>